<feature type="region of interest" description="Disordered" evidence="4">
    <location>
        <begin position="354"/>
        <end position="392"/>
    </location>
</feature>
<dbReference type="InterPro" id="IPR015424">
    <property type="entry name" value="PyrdxlP-dep_Trfase"/>
</dbReference>
<dbReference type="GO" id="GO:0030170">
    <property type="term" value="F:pyridoxal phosphate binding"/>
    <property type="evidence" value="ECO:0007669"/>
    <property type="project" value="InterPro"/>
</dbReference>
<dbReference type="EMBL" id="JAGQDD010000032">
    <property type="protein sequence ID" value="MBQ0933553.1"/>
    <property type="molecule type" value="Genomic_DNA"/>
</dbReference>
<protein>
    <submittedName>
        <fullName evidence="6">Pyridoxal-phosphate dependent enzyme</fullName>
    </submittedName>
</protein>
<sequence length="872" mass="95607">MLKLVEEDNVPAFHDLDNAGRMIDRALATLGRTTLVTQIKRLMWLEPLVGVPVYAKLEFQQISGSFKFRGAWNALTQRTRPDVVAASAGNHGLAIATAARMMNLPARIVLPVGASRLKRSKLVFEEAQLLEHGDSLEAAGAHARHLSIRHGWDYISPFADRRVIAGGATVLVEALSQLTEQPAAVYVPVGGGGLLSGCTWARRYLQGSFSIIGAEPENYASVQASLHSGKPVRVLNQPTFADGLAVQLSEEESTLSSLADAPEAMLVCSEEEIAAATVSLLQNESWLVEPSGAIAVAALVQHAHRASLRGPALLLLTGGNVQKATLNRLLAFPFTNRTPLSRFLGLIGESPDERKEPRRFQYRSDGYSPEMPKPSLVQENERPDPSVDAPTPVHLDVARRDWTVRHREASQSIDEYRRYCESLEIALSPRVLQMADHVLAIASPQHEEPPGNDFTAKSHLRAMNILCSAVTRMFDWRSPAYDQSLVPQFLELRSQENSDVNYDRYGSPAVTRIESQLREVFRVGREDVACTVTSSGMAAYGLIESYLLRRHWRHGAQVAKAPYVYFEASEQLESLPCVRVDRLGSYDADEVAAAVVAGGHDSLFIDPVANNVELRVCDVAKLARTLARSIDRPFFLVVDGTMASAQLPTHLFTDEILSNANLEILYYESASKYLQLGFEYTLAGVVVHRASLRPYMERLRRNIGAILYSPDAALFPNYDSRAYEDQLSRIGANCARLAHGLASMPLIDRLLRVHSPALPGHVDRSAACTLNFTGGCLCLQFREEGLNAPDQLNAFIALVLEEARVAAVPLVKGVSFGFATSRISAAAAIADSERPFLRVYTGLLPAAGVDRLAVAFVRALNRFTNTNSDPLE</sequence>
<dbReference type="GO" id="GO:0003941">
    <property type="term" value="F:L-serine ammonia-lyase activity"/>
    <property type="evidence" value="ECO:0007669"/>
    <property type="project" value="TreeGrafter"/>
</dbReference>
<dbReference type="InterPro" id="IPR001926">
    <property type="entry name" value="TrpB-like_PALP"/>
</dbReference>
<proteinExistence type="predicted"/>
<dbReference type="InterPro" id="IPR000634">
    <property type="entry name" value="Ser/Thr_deHydtase_PyrdxlP-BS"/>
</dbReference>
<feature type="domain" description="Tryptophan synthase beta chain-like PALP" evidence="5">
    <location>
        <begin position="37"/>
        <end position="318"/>
    </location>
</feature>
<dbReference type="SUPFAM" id="SSF53686">
    <property type="entry name" value="Tryptophan synthase beta subunit-like PLP-dependent enzymes"/>
    <property type="match status" value="1"/>
</dbReference>
<dbReference type="InterPro" id="IPR015421">
    <property type="entry name" value="PyrdxlP-dep_Trfase_major"/>
</dbReference>
<accession>A0A940YDD8</accession>
<keyword evidence="3" id="KW-0456">Lyase</keyword>
<dbReference type="AlphaFoldDB" id="A0A940YDD8"/>
<dbReference type="GO" id="GO:0004794">
    <property type="term" value="F:threonine deaminase activity"/>
    <property type="evidence" value="ECO:0007669"/>
    <property type="project" value="TreeGrafter"/>
</dbReference>
<dbReference type="GO" id="GO:0006567">
    <property type="term" value="P:L-threonine catabolic process"/>
    <property type="evidence" value="ECO:0007669"/>
    <property type="project" value="TreeGrafter"/>
</dbReference>
<reference evidence="6 7" key="1">
    <citation type="submission" date="2021-04" db="EMBL/GenBank/DDBJ databases">
        <title>The genome sequence of Ideonella sp. 3Y2.</title>
        <authorList>
            <person name="Liu Y."/>
        </authorList>
    </citation>
    <scope>NUCLEOTIDE SEQUENCE [LARGE SCALE GENOMIC DNA]</scope>
    <source>
        <strain evidence="6 7">3Y2</strain>
    </source>
</reference>
<evidence type="ECO:0000313" key="7">
    <source>
        <dbReference type="Proteomes" id="UP000676246"/>
    </source>
</evidence>
<dbReference type="Gene3D" id="3.40.640.10">
    <property type="entry name" value="Type I PLP-dependent aspartate aminotransferase-like (Major domain)"/>
    <property type="match status" value="1"/>
</dbReference>
<dbReference type="InterPro" id="IPR000277">
    <property type="entry name" value="Cys/Met-Metab_PyrdxlP-dep_enz"/>
</dbReference>
<dbReference type="GO" id="GO:0006565">
    <property type="term" value="P:L-serine catabolic process"/>
    <property type="evidence" value="ECO:0007669"/>
    <property type="project" value="TreeGrafter"/>
</dbReference>
<evidence type="ECO:0000256" key="1">
    <source>
        <dbReference type="ARBA" id="ARBA00001933"/>
    </source>
</evidence>
<dbReference type="Proteomes" id="UP000676246">
    <property type="component" value="Unassembled WGS sequence"/>
</dbReference>
<dbReference type="InterPro" id="IPR050147">
    <property type="entry name" value="Ser/Thr_Dehydratase"/>
</dbReference>
<dbReference type="InterPro" id="IPR036052">
    <property type="entry name" value="TrpB-like_PALP_sf"/>
</dbReference>
<dbReference type="Pfam" id="PF00291">
    <property type="entry name" value="PALP"/>
    <property type="match status" value="1"/>
</dbReference>
<dbReference type="PANTHER" id="PTHR48078:SF19">
    <property type="entry name" value="ACT DOMAIN-CONTAINING PROTEIN"/>
    <property type="match status" value="1"/>
</dbReference>
<gene>
    <name evidence="6" type="ORF">KAK03_24010</name>
</gene>
<organism evidence="6 7">
    <name type="scientific">Ideonella alba</name>
    <dbReference type="NCBI Taxonomy" id="2824118"/>
    <lineage>
        <taxon>Bacteria</taxon>
        <taxon>Pseudomonadati</taxon>
        <taxon>Pseudomonadota</taxon>
        <taxon>Betaproteobacteria</taxon>
        <taxon>Burkholderiales</taxon>
        <taxon>Sphaerotilaceae</taxon>
        <taxon>Ideonella</taxon>
    </lineage>
</organism>
<evidence type="ECO:0000256" key="4">
    <source>
        <dbReference type="SAM" id="MobiDB-lite"/>
    </source>
</evidence>
<dbReference type="SUPFAM" id="SSF53383">
    <property type="entry name" value="PLP-dependent transferases"/>
    <property type="match status" value="1"/>
</dbReference>
<keyword evidence="7" id="KW-1185">Reference proteome</keyword>
<dbReference type="GO" id="GO:0009097">
    <property type="term" value="P:isoleucine biosynthetic process"/>
    <property type="evidence" value="ECO:0007669"/>
    <property type="project" value="TreeGrafter"/>
</dbReference>
<dbReference type="Pfam" id="PF01053">
    <property type="entry name" value="Cys_Met_Meta_PP"/>
    <property type="match status" value="1"/>
</dbReference>
<comment type="cofactor">
    <cofactor evidence="1">
        <name>pyridoxal 5'-phosphate</name>
        <dbReference type="ChEBI" id="CHEBI:597326"/>
    </cofactor>
</comment>
<dbReference type="PROSITE" id="PS00165">
    <property type="entry name" value="DEHYDRATASE_SER_THR"/>
    <property type="match status" value="1"/>
</dbReference>
<keyword evidence="2" id="KW-0663">Pyridoxal phosphate</keyword>
<evidence type="ECO:0000256" key="2">
    <source>
        <dbReference type="ARBA" id="ARBA00022898"/>
    </source>
</evidence>
<dbReference type="GO" id="GO:0019346">
    <property type="term" value="P:transsulfuration"/>
    <property type="evidence" value="ECO:0007669"/>
    <property type="project" value="InterPro"/>
</dbReference>
<dbReference type="PANTHER" id="PTHR48078">
    <property type="entry name" value="THREONINE DEHYDRATASE, MITOCHONDRIAL-RELATED"/>
    <property type="match status" value="1"/>
</dbReference>
<evidence type="ECO:0000313" key="6">
    <source>
        <dbReference type="EMBL" id="MBQ0933553.1"/>
    </source>
</evidence>
<name>A0A940YDD8_9BURK</name>
<comment type="caution">
    <text evidence="6">The sequence shown here is derived from an EMBL/GenBank/DDBJ whole genome shotgun (WGS) entry which is preliminary data.</text>
</comment>
<evidence type="ECO:0000256" key="3">
    <source>
        <dbReference type="ARBA" id="ARBA00023239"/>
    </source>
</evidence>
<dbReference type="RefSeq" id="WP_210857217.1">
    <property type="nucleotide sequence ID" value="NZ_JAGQDD010000032.1"/>
</dbReference>
<evidence type="ECO:0000259" key="5">
    <source>
        <dbReference type="Pfam" id="PF00291"/>
    </source>
</evidence>
<dbReference type="Gene3D" id="3.40.50.1100">
    <property type="match status" value="2"/>
</dbReference>